<dbReference type="AlphaFoldDB" id="C1AD52"/>
<name>C1AD52_GEMAT</name>
<feature type="signal peptide" evidence="1">
    <location>
        <begin position="1"/>
        <end position="31"/>
    </location>
</feature>
<feature type="chain" id="PRO_5002906762" description="Glycine zipper domain-containing protein" evidence="1">
    <location>
        <begin position="32"/>
        <end position="170"/>
    </location>
</feature>
<dbReference type="KEGG" id="gau:GAU_3387"/>
<protein>
    <recommendedName>
        <fullName evidence="4">Glycine zipper domain-containing protein</fullName>
    </recommendedName>
</protein>
<reference evidence="3" key="1">
    <citation type="submission" date="2006-03" db="EMBL/GenBank/DDBJ databases">
        <title>Complete genome sequence of Gemmatimonas aurantiaca T-27 that represents a novel phylum Gemmatimonadetes.</title>
        <authorList>
            <person name="Takasaki K."/>
            <person name="Ichikawa N."/>
            <person name="Miura H."/>
            <person name="Matsushita S."/>
            <person name="Watanabe Y."/>
            <person name="Oguchi A."/>
            <person name="Ankai A."/>
            <person name="Yashiro I."/>
            <person name="Takahashi M."/>
            <person name="Terui Y."/>
            <person name="Fukui S."/>
            <person name="Yokoyama H."/>
            <person name="Tanikawa S."/>
            <person name="Hanada S."/>
            <person name="Kamagata Y."/>
            <person name="Fujita N."/>
        </authorList>
    </citation>
    <scope>NUCLEOTIDE SEQUENCE [LARGE SCALE GENOMIC DNA]</scope>
    <source>
        <strain evidence="3">T-27 / DSM 14586 / JCM 11422 / NBRC 100505</strain>
    </source>
</reference>
<evidence type="ECO:0000256" key="1">
    <source>
        <dbReference type="SAM" id="SignalP"/>
    </source>
</evidence>
<keyword evidence="1" id="KW-0732">Signal</keyword>
<accession>C1AD52</accession>
<evidence type="ECO:0000313" key="3">
    <source>
        <dbReference type="Proteomes" id="UP000002209"/>
    </source>
</evidence>
<evidence type="ECO:0000313" key="2">
    <source>
        <dbReference type="EMBL" id="BAH40429.1"/>
    </source>
</evidence>
<dbReference type="EMBL" id="AP009153">
    <property type="protein sequence ID" value="BAH40429.1"/>
    <property type="molecule type" value="Genomic_DNA"/>
</dbReference>
<organism evidence="2 3">
    <name type="scientific">Gemmatimonas aurantiaca (strain DSM 14586 / JCM 11422 / NBRC 100505 / T-27)</name>
    <dbReference type="NCBI Taxonomy" id="379066"/>
    <lineage>
        <taxon>Bacteria</taxon>
        <taxon>Pseudomonadati</taxon>
        <taxon>Gemmatimonadota</taxon>
        <taxon>Gemmatimonadia</taxon>
        <taxon>Gemmatimonadales</taxon>
        <taxon>Gemmatimonadaceae</taxon>
        <taxon>Gemmatimonas</taxon>
    </lineage>
</organism>
<gene>
    <name evidence="2" type="ordered locus">GAU_3387</name>
</gene>
<dbReference type="HOGENOM" id="CLU_1568497_0_0_0"/>
<keyword evidence="3" id="KW-1185">Reference proteome</keyword>
<proteinExistence type="predicted"/>
<dbReference type="Proteomes" id="UP000002209">
    <property type="component" value="Chromosome"/>
</dbReference>
<evidence type="ECO:0008006" key="4">
    <source>
        <dbReference type="Google" id="ProtNLM"/>
    </source>
</evidence>
<sequence length="170" mass="17993">MRTFRFRAWHRWLWCAAVWCLLRPALSTAQSADSLAPGAKLRLTEVSAYQPIRHVGRLVAISRDSIWLARGSRDGSPDPVSAFFIPSVSRVEISRGQYRRAGEGLGFGVGIGASLGAVVGGSAGDGTSAITFGILGAGVGLVLGTIVGSFLTTEEWKTVPSSRWHPGASP</sequence>